<sequence>MSLNISSFNNASTTSIWSAMEHLNYNDNEFFKQGVAALTTALQSRLSSLLFLIVSLIWTRIQLFFILVLTESKEQIICLWTQRNRGRGAQSRRRDGDTIQYEIKTWRDIPFIVIWFAGLVYVGRPSLSQFFIMLWGKLWVSDVNMAIAVIEISLTLLYFFVILTPFWSLLKCVMKLEEAKEKLPMAERDQYIRDNFYSHVKSEYLPTLKENICLCSSWALRTLQDLLKF</sequence>
<keyword evidence="1" id="KW-0472">Membrane</keyword>
<gene>
    <name evidence="2" type="ORF">CFAM422_000431</name>
</gene>
<accession>A0A9P4XRI0</accession>
<proteinExistence type="predicted"/>
<keyword evidence="1" id="KW-0812">Transmembrane</keyword>
<feature type="transmembrane region" description="Helical" evidence="1">
    <location>
        <begin position="147"/>
        <end position="170"/>
    </location>
</feature>
<protein>
    <submittedName>
        <fullName evidence="2">Uncharacterized protein</fullName>
    </submittedName>
</protein>
<evidence type="ECO:0000256" key="1">
    <source>
        <dbReference type="SAM" id="Phobius"/>
    </source>
</evidence>
<dbReference type="AlphaFoldDB" id="A0A9P4XRI0"/>
<feature type="transmembrane region" description="Helical" evidence="1">
    <location>
        <begin position="49"/>
        <end position="69"/>
    </location>
</feature>
<name>A0A9P4XRI0_9HYPO</name>
<keyword evidence="3" id="KW-1185">Reference proteome</keyword>
<organism evidence="2 3">
    <name type="scientific">Trichoderma lentiforme</name>
    <dbReference type="NCBI Taxonomy" id="1567552"/>
    <lineage>
        <taxon>Eukaryota</taxon>
        <taxon>Fungi</taxon>
        <taxon>Dikarya</taxon>
        <taxon>Ascomycota</taxon>
        <taxon>Pezizomycotina</taxon>
        <taxon>Sordariomycetes</taxon>
        <taxon>Hypocreomycetidae</taxon>
        <taxon>Hypocreales</taxon>
        <taxon>Hypocreaceae</taxon>
        <taxon>Trichoderma</taxon>
    </lineage>
</organism>
<dbReference type="EMBL" id="QLNT01000001">
    <property type="protein sequence ID" value="KAF3077680.1"/>
    <property type="molecule type" value="Genomic_DNA"/>
</dbReference>
<evidence type="ECO:0000313" key="3">
    <source>
        <dbReference type="Proteomes" id="UP000801864"/>
    </source>
</evidence>
<dbReference type="Proteomes" id="UP000801864">
    <property type="component" value="Unassembled WGS sequence"/>
</dbReference>
<evidence type="ECO:0000313" key="2">
    <source>
        <dbReference type="EMBL" id="KAF3077680.1"/>
    </source>
</evidence>
<feature type="transmembrane region" description="Helical" evidence="1">
    <location>
        <begin position="109"/>
        <end position="127"/>
    </location>
</feature>
<comment type="caution">
    <text evidence="2">The sequence shown here is derived from an EMBL/GenBank/DDBJ whole genome shotgun (WGS) entry which is preliminary data.</text>
</comment>
<keyword evidence="1" id="KW-1133">Transmembrane helix</keyword>
<reference evidence="2 3" key="1">
    <citation type="submission" date="2018-06" db="EMBL/GenBank/DDBJ databases">
        <title>Genome analysis of cellulolytic fungus Trichoderma lentiforme CFAM-422.</title>
        <authorList>
            <person name="Steindorff A.S."/>
            <person name="Formighieri E.F."/>
            <person name="Midorikawa G.E.O."/>
            <person name="Tamietti M.S."/>
            <person name="Ramos E.Z."/>
            <person name="Silva A.S."/>
            <person name="Bon E.P.S."/>
            <person name="Mendes T.D."/>
            <person name="Damaso M.C.T."/>
            <person name="Favaro L.C.L."/>
        </authorList>
    </citation>
    <scope>NUCLEOTIDE SEQUENCE [LARGE SCALE GENOMIC DNA]</scope>
    <source>
        <strain evidence="2 3">CFAM-422</strain>
    </source>
</reference>